<evidence type="ECO:0000256" key="1">
    <source>
        <dbReference type="SAM" id="Phobius"/>
    </source>
</evidence>
<keyword evidence="1" id="KW-0472">Membrane</keyword>
<evidence type="ECO:0000313" key="2">
    <source>
        <dbReference type="EMBL" id="TGZ67343.1"/>
    </source>
</evidence>
<proteinExistence type="predicted"/>
<dbReference type="AlphaFoldDB" id="A0A4S2LU62"/>
<evidence type="ECO:0000313" key="3">
    <source>
        <dbReference type="Proteomes" id="UP000308267"/>
    </source>
</evidence>
<feature type="transmembrane region" description="Helical" evidence="1">
    <location>
        <begin position="271"/>
        <end position="289"/>
    </location>
</feature>
<accession>A0A4S2LU62</accession>
<feature type="transmembrane region" description="Helical" evidence="1">
    <location>
        <begin position="17"/>
        <end position="37"/>
    </location>
</feature>
<keyword evidence="3" id="KW-1185">Reference proteome</keyword>
<gene>
    <name evidence="2" type="ORF">CRM22_004844</name>
</gene>
<dbReference type="Proteomes" id="UP000308267">
    <property type="component" value="Unassembled WGS sequence"/>
</dbReference>
<reference evidence="2 3" key="1">
    <citation type="journal article" date="2019" name="BMC Genomics">
        <title>New insights from Opisthorchis felineus genome: update on genomics of the epidemiologically important liver flukes.</title>
        <authorList>
            <person name="Ershov N.I."/>
            <person name="Mordvinov V.A."/>
            <person name="Prokhortchouk E.B."/>
            <person name="Pakharukova M.Y."/>
            <person name="Gunbin K.V."/>
            <person name="Ustyantsev K."/>
            <person name="Genaev M.A."/>
            <person name="Blinov A.G."/>
            <person name="Mazur A."/>
            <person name="Boulygina E."/>
            <person name="Tsygankova S."/>
            <person name="Khrameeva E."/>
            <person name="Chekanov N."/>
            <person name="Fan G."/>
            <person name="Xiao A."/>
            <person name="Zhang H."/>
            <person name="Xu X."/>
            <person name="Yang H."/>
            <person name="Solovyev V."/>
            <person name="Lee S.M."/>
            <person name="Liu X."/>
            <person name="Afonnikov D.A."/>
            <person name="Skryabin K.G."/>
        </authorList>
    </citation>
    <scope>NUCLEOTIDE SEQUENCE [LARGE SCALE GENOMIC DNA]</scope>
    <source>
        <strain evidence="2">AK-0245</strain>
        <tissue evidence="2">Whole organism</tissue>
    </source>
</reference>
<feature type="transmembrane region" description="Helical" evidence="1">
    <location>
        <begin position="185"/>
        <end position="211"/>
    </location>
</feature>
<protein>
    <submittedName>
        <fullName evidence="2">Uncharacterized protein</fullName>
    </submittedName>
</protein>
<comment type="caution">
    <text evidence="2">The sequence shown here is derived from an EMBL/GenBank/DDBJ whole genome shotgun (WGS) entry which is preliminary data.</text>
</comment>
<keyword evidence="1" id="KW-0812">Transmembrane</keyword>
<keyword evidence="1" id="KW-1133">Transmembrane helix</keyword>
<dbReference type="EMBL" id="SJOL01006420">
    <property type="protein sequence ID" value="TGZ67343.1"/>
    <property type="molecule type" value="Genomic_DNA"/>
</dbReference>
<organism evidence="2 3">
    <name type="scientific">Opisthorchis felineus</name>
    <dbReference type="NCBI Taxonomy" id="147828"/>
    <lineage>
        <taxon>Eukaryota</taxon>
        <taxon>Metazoa</taxon>
        <taxon>Spiralia</taxon>
        <taxon>Lophotrochozoa</taxon>
        <taxon>Platyhelminthes</taxon>
        <taxon>Trematoda</taxon>
        <taxon>Digenea</taxon>
        <taxon>Opisthorchiida</taxon>
        <taxon>Opisthorchiata</taxon>
        <taxon>Opisthorchiidae</taxon>
        <taxon>Opisthorchis</taxon>
    </lineage>
</organism>
<name>A0A4S2LU62_OPIFE</name>
<sequence length="306" mass="34787">MTLGHPNATWWYWATRAVHWILARMGLFQTVLLFMWLSERAQLNRTPPIEPWIIFVHAAVGMIGSTGLSARFLARASLYALTAIQLHLGYLYAFQSTLAYPRWLRARVALRSLASAAVYLRILGIKQSSPSVSSSEFVHKYTTSQYTLGLSLLSVFTALTGLLSLPTNLIHIDRETQLIEHSSTWPLFVCLEPFVSFSLCLGFCVASVLYAFPLLITRSAVPNHDHRADQLLFRLADWLTLSSLTVQLFFRDSNFSYWTRNGSEFWLHSHLLLNTFIIFAGVLVTMDIFKASEHCPSERPVRLKTD</sequence>
<feature type="transmembrane region" description="Helical" evidence="1">
    <location>
        <begin position="49"/>
        <end position="70"/>
    </location>
</feature>
<feature type="transmembrane region" description="Helical" evidence="1">
    <location>
        <begin position="145"/>
        <end position="165"/>
    </location>
</feature>
<dbReference type="OrthoDB" id="6082754at2759"/>